<dbReference type="RefSeq" id="WP_389360860.1">
    <property type="nucleotide sequence ID" value="NZ_JBIACK010000004.1"/>
</dbReference>
<dbReference type="EMBL" id="JBIACK010000004">
    <property type="protein sequence ID" value="MFE8701068.1"/>
    <property type="molecule type" value="Genomic_DNA"/>
</dbReference>
<protein>
    <submittedName>
        <fullName evidence="2">Uncharacterized protein</fullName>
    </submittedName>
</protein>
<organism evidence="2 3">
    <name type="scientific">Cytobacillus spartinae</name>
    <dbReference type="NCBI Taxonomy" id="3299023"/>
    <lineage>
        <taxon>Bacteria</taxon>
        <taxon>Bacillati</taxon>
        <taxon>Bacillota</taxon>
        <taxon>Bacilli</taxon>
        <taxon>Bacillales</taxon>
        <taxon>Bacillaceae</taxon>
        <taxon>Cytobacillus</taxon>
    </lineage>
</organism>
<keyword evidence="1" id="KW-0175">Coiled coil</keyword>
<evidence type="ECO:0000313" key="2">
    <source>
        <dbReference type="EMBL" id="MFE8701068.1"/>
    </source>
</evidence>
<name>A0ABW6KA22_9BACI</name>
<gene>
    <name evidence="2" type="ORF">ACFYKX_10725</name>
</gene>
<comment type="caution">
    <text evidence="2">The sequence shown here is derived from an EMBL/GenBank/DDBJ whole genome shotgun (WGS) entry which is preliminary data.</text>
</comment>
<sequence length="203" mass="24090">MNKIQELESRLKDRETSLLQLTELRKKEEAEIKSLREEIKREKDRHYLQQGHFVVFLQDTKVKVGILKEHTYLAGSIGYVLASDVHEETFVVTDLHKKVKEGRVRWDQVRKAEYREVKKELLRPIFEAAGRRVFEYRTGDIVASDLNGRLLVYRENREDSLKRQETCLYGYEDSFAFSDYALTPVCFVENRLAEKPRHVQNKR</sequence>
<evidence type="ECO:0000313" key="3">
    <source>
        <dbReference type="Proteomes" id="UP001601059"/>
    </source>
</evidence>
<evidence type="ECO:0000256" key="1">
    <source>
        <dbReference type="SAM" id="Coils"/>
    </source>
</evidence>
<accession>A0ABW6KA22</accession>
<keyword evidence="3" id="KW-1185">Reference proteome</keyword>
<dbReference type="Proteomes" id="UP001601059">
    <property type="component" value="Unassembled WGS sequence"/>
</dbReference>
<feature type="coiled-coil region" evidence="1">
    <location>
        <begin position="4"/>
        <end position="45"/>
    </location>
</feature>
<reference evidence="2 3" key="1">
    <citation type="submission" date="2024-08" db="EMBL/GenBank/DDBJ databases">
        <title>Two novel Cytobacillus novel species.</title>
        <authorList>
            <person name="Liu G."/>
        </authorList>
    </citation>
    <scope>NUCLEOTIDE SEQUENCE [LARGE SCALE GENOMIC DNA]</scope>
    <source>
        <strain evidence="2 3">FJAT-54145</strain>
    </source>
</reference>
<proteinExistence type="predicted"/>